<sequence>MLNDEEQLLAPYLVLLLGKLTGWNYPTGDGGDPVTSAIERLPRPEYIAPNSSKSFISPHHCLG</sequence>
<dbReference type="RefSeq" id="WP_188794725.1">
    <property type="nucleotide sequence ID" value="NZ_BMJA01000002.1"/>
</dbReference>
<gene>
    <name evidence="1" type="ORF">GCM10010981_26000</name>
</gene>
<dbReference type="Proteomes" id="UP000620046">
    <property type="component" value="Unassembled WGS sequence"/>
</dbReference>
<evidence type="ECO:0000313" key="1">
    <source>
        <dbReference type="EMBL" id="GGA35705.1"/>
    </source>
</evidence>
<protein>
    <submittedName>
        <fullName evidence="1">Uncharacterized protein</fullName>
    </submittedName>
</protein>
<keyword evidence="2" id="KW-1185">Reference proteome</keyword>
<organism evidence="1 2">
    <name type="scientific">Dyella nitratireducens</name>
    <dbReference type="NCBI Taxonomy" id="1849580"/>
    <lineage>
        <taxon>Bacteria</taxon>
        <taxon>Pseudomonadati</taxon>
        <taxon>Pseudomonadota</taxon>
        <taxon>Gammaproteobacteria</taxon>
        <taxon>Lysobacterales</taxon>
        <taxon>Rhodanobacteraceae</taxon>
        <taxon>Dyella</taxon>
    </lineage>
</organism>
<reference evidence="2" key="1">
    <citation type="journal article" date="2019" name="Int. J. Syst. Evol. Microbiol.">
        <title>The Global Catalogue of Microorganisms (GCM) 10K type strain sequencing project: providing services to taxonomists for standard genome sequencing and annotation.</title>
        <authorList>
            <consortium name="The Broad Institute Genomics Platform"/>
            <consortium name="The Broad Institute Genome Sequencing Center for Infectious Disease"/>
            <person name="Wu L."/>
            <person name="Ma J."/>
        </authorList>
    </citation>
    <scope>NUCLEOTIDE SEQUENCE [LARGE SCALE GENOMIC DNA]</scope>
    <source>
        <strain evidence="2">CGMCC 1.15439</strain>
    </source>
</reference>
<evidence type="ECO:0000313" key="2">
    <source>
        <dbReference type="Proteomes" id="UP000620046"/>
    </source>
</evidence>
<name>A0ABQ1G438_9GAMM</name>
<accession>A0ABQ1G438</accession>
<dbReference type="EMBL" id="BMJA01000002">
    <property type="protein sequence ID" value="GGA35705.1"/>
    <property type="molecule type" value="Genomic_DNA"/>
</dbReference>
<comment type="caution">
    <text evidence="1">The sequence shown here is derived from an EMBL/GenBank/DDBJ whole genome shotgun (WGS) entry which is preliminary data.</text>
</comment>
<proteinExistence type="predicted"/>